<evidence type="ECO:0000313" key="2">
    <source>
        <dbReference type="EMBL" id="CAB4143603.1"/>
    </source>
</evidence>
<evidence type="ECO:0000259" key="1">
    <source>
        <dbReference type="Pfam" id="PF17338"/>
    </source>
</evidence>
<protein>
    <recommendedName>
        <fullName evidence="1">Gene product 88 domain-containing protein</fullName>
    </recommendedName>
</protein>
<dbReference type="Pfam" id="PF17338">
    <property type="entry name" value="GP88"/>
    <property type="match status" value="1"/>
</dbReference>
<dbReference type="InterPro" id="IPR020290">
    <property type="entry name" value="Gp88"/>
</dbReference>
<reference evidence="2" key="1">
    <citation type="submission" date="2020-04" db="EMBL/GenBank/DDBJ databases">
        <authorList>
            <person name="Chiriac C."/>
            <person name="Salcher M."/>
            <person name="Ghai R."/>
            <person name="Kavagutti S V."/>
        </authorList>
    </citation>
    <scope>NUCLEOTIDE SEQUENCE</scope>
</reference>
<sequence>MNTLQFTTVGNAKKVTGLSYLGSVASSSKIAKGLQYNEMTYILYLAPANQSGYEVCPMRTAECTEACLTESGHNRIDVKKNAINKARIKKTKLFFEERAFFMGWLVAEIEKAKADAESKGFRFSVRLNGTSDIDPTLFKHNGRTLFQLFDDVTFYDYTKVAKRFRLLDKYPNYDLTYSFSGHNMLQCMELLSKGNGRVAMVFEGKVLPVSFMGYKVIDGDTYDMRYLDEQGVIVGLKFKKVRNKIDTANNAFIIPMDSSFSVYAPVETKSKTKSKSK</sequence>
<organism evidence="2">
    <name type="scientific">uncultured Caudovirales phage</name>
    <dbReference type="NCBI Taxonomy" id="2100421"/>
    <lineage>
        <taxon>Viruses</taxon>
        <taxon>Duplodnaviria</taxon>
        <taxon>Heunggongvirae</taxon>
        <taxon>Uroviricota</taxon>
        <taxon>Caudoviricetes</taxon>
        <taxon>Peduoviridae</taxon>
        <taxon>Maltschvirus</taxon>
        <taxon>Maltschvirus maltsch</taxon>
    </lineage>
</organism>
<proteinExistence type="predicted"/>
<gene>
    <name evidence="2" type="ORF">UFOVP449_230</name>
</gene>
<dbReference type="EMBL" id="LR796420">
    <property type="protein sequence ID" value="CAB4143603.1"/>
    <property type="molecule type" value="Genomic_DNA"/>
</dbReference>
<feature type="domain" description="Gene product 88" evidence="1">
    <location>
        <begin position="25"/>
        <end position="243"/>
    </location>
</feature>
<name>A0A6J5ME06_9CAUD</name>
<accession>A0A6J5ME06</accession>